<keyword evidence="2" id="KW-0472">Membrane</keyword>
<keyword evidence="2" id="KW-1133">Transmembrane helix</keyword>
<gene>
    <name evidence="3" type="ORF">GCM10009037_07130</name>
</gene>
<feature type="transmembrane region" description="Helical" evidence="2">
    <location>
        <begin position="128"/>
        <end position="149"/>
    </location>
</feature>
<sequence length="173" mass="17335">MVDPGDVTPNGGNESDGGNVLPSWLTDNAGTLKDFAKNPAGFLRKFIIGSFIAGLGWLLRPIFDAIQLVFLGSEPSTFAAPGEVLGLADLPVALAGLFGDAVGSTVRVALEAVASIIGSVVPQGSGPLGGLVLTVVFVVLAVAAVRIGVPLLRAGLEAVPVVGGPLSTLLGKL</sequence>
<keyword evidence="2" id="KW-0812">Transmembrane</keyword>
<dbReference type="AlphaFoldDB" id="A0A830F6Z5"/>
<accession>A0A830F6Z5</accession>
<evidence type="ECO:0000256" key="2">
    <source>
        <dbReference type="SAM" id="Phobius"/>
    </source>
</evidence>
<dbReference type="RefSeq" id="WP_188878986.1">
    <property type="nucleotide sequence ID" value="NZ_BMPF01000001.1"/>
</dbReference>
<evidence type="ECO:0000313" key="4">
    <source>
        <dbReference type="Proteomes" id="UP000628840"/>
    </source>
</evidence>
<feature type="region of interest" description="Disordered" evidence="1">
    <location>
        <begin position="1"/>
        <end position="20"/>
    </location>
</feature>
<name>A0A830F6Z5_9EURY</name>
<evidence type="ECO:0000313" key="3">
    <source>
        <dbReference type="EMBL" id="GGL26088.1"/>
    </source>
</evidence>
<proteinExistence type="predicted"/>
<comment type="caution">
    <text evidence="3">The sequence shown here is derived from an EMBL/GenBank/DDBJ whole genome shotgun (WGS) entry which is preliminary data.</text>
</comment>
<keyword evidence="4" id="KW-1185">Reference proteome</keyword>
<protein>
    <submittedName>
        <fullName evidence="3">Uncharacterized protein</fullName>
    </submittedName>
</protein>
<organism evidence="3 4">
    <name type="scientific">Halarchaeum grantii</name>
    <dbReference type="NCBI Taxonomy" id="1193105"/>
    <lineage>
        <taxon>Archaea</taxon>
        <taxon>Methanobacteriati</taxon>
        <taxon>Methanobacteriota</taxon>
        <taxon>Stenosarchaea group</taxon>
        <taxon>Halobacteria</taxon>
        <taxon>Halobacteriales</taxon>
        <taxon>Halobacteriaceae</taxon>
    </lineage>
</organism>
<dbReference type="Proteomes" id="UP000628840">
    <property type="component" value="Unassembled WGS sequence"/>
</dbReference>
<evidence type="ECO:0000256" key="1">
    <source>
        <dbReference type="SAM" id="MobiDB-lite"/>
    </source>
</evidence>
<reference evidence="3 4" key="1">
    <citation type="journal article" date="2019" name="Int. J. Syst. Evol. Microbiol.">
        <title>The Global Catalogue of Microorganisms (GCM) 10K type strain sequencing project: providing services to taxonomists for standard genome sequencing and annotation.</title>
        <authorList>
            <consortium name="The Broad Institute Genomics Platform"/>
            <consortium name="The Broad Institute Genome Sequencing Center for Infectious Disease"/>
            <person name="Wu L."/>
            <person name="Ma J."/>
        </authorList>
    </citation>
    <scope>NUCLEOTIDE SEQUENCE [LARGE SCALE GENOMIC DNA]</scope>
    <source>
        <strain evidence="3 4">JCM 19585</strain>
    </source>
</reference>
<feature type="transmembrane region" description="Helical" evidence="2">
    <location>
        <begin position="42"/>
        <end position="63"/>
    </location>
</feature>
<dbReference type="EMBL" id="BMPF01000001">
    <property type="protein sequence ID" value="GGL26088.1"/>
    <property type="molecule type" value="Genomic_DNA"/>
</dbReference>